<dbReference type="EMBL" id="FNGY01000017">
    <property type="protein sequence ID" value="SDO61129.1"/>
    <property type="molecule type" value="Genomic_DNA"/>
</dbReference>
<evidence type="ECO:0000313" key="2">
    <source>
        <dbReference type="EMBL" id="SDO61129.1"/>
    </source>
</evidence>
<name>A0A1H0KYV4_9SPHI</name>
<dbReference type="RefSeq" id="WP_074612829.1">
    <property type="nucleotide sequence ID" value="NZ_FNGY01000017.1"/>
</dbReference>
<reference evidence="3" key="1">
    <citation type="submission" date="2016-10" db="EMBL/GenBank/DDBJ databases">
        <authorList>
            <person name="Varghese N."/>
            <person name="Submissions S."/>
        </authorList>
    </citation>
    <scope>NUCLEOTIDE SEQUENCE [LARGE SCALE GENOMIC DNA]</scope>
    <source>
        <strain evidence="3">DSM 19110</strain>
    </source>
</reference>
<sequence>MFNKTKNRSLLFAGALFVAASITACSKSKGGDTGPTPEGKPEFAIHYSTSKGSYLLPIRDLMSGVITPVGTGTDVTNIFTWGENIIQKGKYFYTVEPNGGKFGKYSFENGVLQTIKEIPFSAMSYLYLGWHTWIDSKTLMIGGRGNSEYAVIDVDNMTVIKSGVFDTGKELPKDHTLSVNSITPQGGKIFMGIMVRNSITKLTYDTAYTASIDYPGLNNFKITGKDTRSAPLGALRNGYFHKFNDQGNTYVLTHPMPMLGGNKPNMPTGFYRIKDGTTVVDPGYFFNISALSQGDNQLGVEYLGNGKALLINARDAKNVVKEKDDWWYKSMWEYIVVDVHSQKIVRKLDFPPLLNSRSAVVHNGKVYIAVNDAKADAIYIWEYDSNTDKLTKGAKVEGGDGDTPVLYKLN</sequence>
<gene>
    <name evidence="2" type="ORF">SAMN05421820_1175</name>
</gene>
<protein>
    <recommendedName>
        <fullName evidence="4">DUF4374 domain-containing protein</fullName>
    </recommendedName>
</protein>
<feature type="chain" id="PRO_5010353819" description="DUF4374 domain-containing protein" evidence="1">
    <location>
        <begin position="25"/>
        <end position="410"/>
    </location>
</feature>
<dbReference type="Proteomes" id="UP000183200">
    <property type="component" value="Unassembled WGS sequence"/>
</dbReference>
<evidence type="ECO:0000313" key="3">
    <source>
        <dbReference type="Proteomes" id="UP000183200"/>
    </source>
</evidence>
<keyword evidence="1" id="KW-0732">Signal</keyword>
<feature type="signal peptide" evidence="1">
    <location>
        <begin position="1"/>
        <end position="24"/>
    </location>
</feature>
<dbReference type="SUPFAM" id="SSF50969">
    <property type="entry name" value="YVTN repeat-like/Quinoprotein amine dehydrogenase"/>
    <property type="match status" value="1"/>
</dbReference>
<accession>A0A1H0KYV4</accession>
<dbReference type="InterPro" id="IPR011044">
    <property type="entry name" value="Quino_amine_DH_bsu"/>
</dbReference>
<keyword evidence="3" id="KW-1185">Reference proteome</keyword>
<dbReference type="PROSITE" id="PS51257">
    <property type="entry name" value="PROKAR_LIPOPROTEIN"/>
    <property type="match status" value="1"/>
</dbReference>
<dbReference type="OrthoDB" id="736172at2"/>
<evidence type="ECO:0008006" key="4">
    <source>
        <dbReference type="Google" id="ProtNLM"/>
    </source>
</evidence>
<organism evidence="2 3">
    <name type="scientific">Pedobacter steynii</name>
    <dbReference type="NCBI Taxonomy" id="430522"/>
    <lineage>
        <taxon>Bacteria</taxon>
        <taxon>Pseudomonadati</taxon>
        <taxon>Bacteroidota</taxon>
        <taxon>Sphingobacteriia</taxon>
        <taxon>Sphingobacteriales</taxon>
        <taxon>Sphingobacteriaceae</taxon>
        <taxon>Pedobacter</taxon>
    </lineage>
</organism>
<dbReference type="AlphaFoldDB" id="A0A1H0KYV4"/>
<proteinExistence type="predicted"/>
<evidence type="ECO:0000256" key="1">
    <source>
        <dbReference type="SAM" id="SignalP"/>
    </source>
</evidence>